<dbReference type="Proteomes" id="UP000005239">
    <property type="component" value="Unassembled WGS sequence"/>
</dbReference>
<dbReference type="Pfam" id="PF00105">
    <property type="entry name" value="zf-C4"/>
    <property type="match status" value="1"/>
</dbReference>
<keyword evidence="2" id="KW-1185">Reference proteome</keyword>
<dbReference type="SUPFAM" id="SSF48508">
    <property type="entry name" value="Nuclear receptor ligand-binding domain"/>
    <property type="match status" value="1"/>
</dbReference>
<dbReference type="SMART" id="SM00399">
    <property type="entry name" value="ZnF_C4"/>
    <property type="match status" value="1"/>
</dbReference>
<dbReference type="GO" id="GO:0008270">
    <property type="term" value="F:zinc ion binding"/>
    <property type="evidence" value="ECO:0007669"/>
    <property type="project" value="InterPro"/>
</dbReference>
<organism evidence="1 2">
    <name type="scientific">Pristionchus pacificus</name>
    <name type="common">Parasitic nematode worm</name>
    <dbReference type="NCBI Taxonomy" id="54126"/>
    <lineage>
        <taxon>Eukaryota</taxon>
        <taxon>Metazoa</taxon>
        <taxon>Ecdysozoa</taxon>
        <taxon>Nematoda</taxon>
        <taxon>Chromadorea</taxon>
        <taxon>Rhabditida</taxon>
        <taxon>Rhabditina</taxon>
        <taxon>Diplogasteromorpha</taxon>
        <taxon>Diplogasteroidea</taxon>
        <taxon>Neodiplogasteridae</taxon>
        <taxon>Pristionchus</taxon>
    </lineage>
</organism>
<dbReference type="Pfam" id="PF00104">
    <property type="entry name" value="Hormone_recep"/>
    <property type="match status" value="1"/>
</dbReference>
<dbReference type="SUPFAM" id="SSF57716">
    <property type="entry name" value="Glucocorticoid receptor-like (DNA-binding domain)"/>
    <property type="match status" value="1"/>
</dbReference>
<reference evidence="2" key="1">
    <citation type="journal article" date="2008" name="Nat. Genet.">
        <title>The Pristionchus pacificus genome provides a unique perspective on nematode lifestyle and parasitism.</title>
        <authorList>
            <person name="Dieterich C."/>
            <person name="Clifton S.W."/>
            <person name="Schuster L.N."/>
            <person name="Chinwalla A."/>
            <person name="Delehaunty K."/>
            <person name="Dinkelacker I."/>
            <person name="Fulton L."/>
            <person name="Fulton R."/>
            <person name="Godfrey J."/>
            <person name="Minx P."/>
            <person name="Mitreva M."/>
            <person name="Roeseler W."/>
            <person name="Tian H."/>
            <person name="Witte H."/>
            <person name="Yang S.P."/>
            <person name="Wilson R.K."/>
            <person name="Sommer R.J."/>
        </authorList>
    </citation>
    <scope>NUCLEOTIDE SEQUENCE [LARGE SCALE GENOMIC DNA]</scope>
    <source>
        <strain evidence="2">PS312</strain>
    </source>
</reference>
<dbReference type="InterPro" id="IPR035500">
    <property type="entry name" value="NHR-like_dom_sf"/>
</dbReference>
<dbReference type="InterPro" id="IPR000536">
    <property type="entry name" value="Nucl_hrmn_rcpt_lig-bd"/>
</dbReference>
<reference evidence="1" key="2">
    <citation type="submission" date="2022-06" db="UniProtKB">
        <authorList>
            <consortium name="EnsemblMetazoa"/>
        </authorList>
    </citation>
    <scope>IDENTIFICATION</scope>
    <source>
        <strain evidence="1">PS312</strain>
    </source>
</reference>
<accession>A0A2A6D1Y7</accession>
<dbReference type="InterPro" id="IPR001628">
    <property type="entry name" value="Znf_hrmn_rcpt"/>
</dbReference>
<dbReference type="PANTHER" id="PTHR46011">
    <property type="entry name" value="NUCLEAR HORMONE RECEPTOR FAMILY MEMBER NHR-86-RELATED"/>
    <property type="match status" value="1"/>
</dbReference>
<gene>
    <name evidence="1" type="primary">WBGene00098498</name>
</gene>
<dbReference type="Gene3D" id="3.30.50.10">
    <property type="entry name" value="Erythroid Transcription Factor GATA-1, subunit A"/>
    <property type="match status" value="1"/>
</dbReference>
<dbReference type="GO" id="GO:0003700">
    <property type="term" value="F:DNA-binding transcription factor activity"/>
    <property type="evidence" value="ECO:0000318"/>
    <property type="project" value="GO_Central"/>
</dbReference>
<dbReference type="EnsemblMetazoa" id="PPA08944.1">
    <property type="protein sequence ID" value="PPA08944.1"/>
    <property type="gene ID" value="WBGene00098498"/>
</dbReference>
<name>A0A2A6D1Y7_PRIPA</name>
<dbReference type="InterPro" id="IPR013088">
    <property type="entry name" value="Znf_NHR/GATA"/>
</dbReference>
<evidence type="ECO:0000313" key="1">
    <source>
        <dbReference type="EnsemblMetazoa" id="PPA08944.1"/>
    </source>
</evidence>
<dbReference type="PANTHER" id="PTHR46011:SF6">
    <property type="entry name" value="HIGH ZINC ACTIVATED NUCLEAR RECEPTOR PROTEIN"/>
    <property type="match status" value="1"/>
</dbReference>
<dbReference type="Gene3D" id="1.10.565.10">
    <property type="entry name" value="Retinoid X Receptor"/>
    <property type="match status" value="1"/>
</dbReference>
<dbReference type="AlphaFoldDB" id="A0A2A6D1Y7"/>
<dbReference type="PROSITE" id="PS51843">
    <property type="entry name" value="NR_LBD"/>
    <property type="match status" value="1"/>
</dbReference>
<protein>
    <submittedName>
        <fullName evidence="1">Nuclear receptor</fullName>
    </submittedName>
</protein>
<evidence type="ECO:0000313" key="2">
    <source>
        <dbReference type="Proteomes" id="UP000005239"/>
    </source>
</evidence>
<proteinExistence type="predicted"/>
<accession>A0A8R1U8S3</accession>
<dbReference type="GO" id="GO:0043565">
    <property type="term" value="F:sequence-specific DNA binding"/>
    <property type="evidence" value="ECO:0007669"/>
    <property type="project" value="InterPro"/>
</dbReference>
<sequence>MARPRKILNCLVCCVPITHAHMGVDSCRACGVFYRRTLKLKYRLECTCGGKDITRKDKIVSCRKCRFEKMRELVNRATAGEITCVVDGEFDYKQGIEITSGTPEISMQELQENDIHLDTNESNENNSAADDLPSFIDHNSYFDYEPSCSDTPLLNKMKSAYSTMCLVRKSCEFNGLHHLEMHAQLRNEKMALRFAKSSNMIPFSQIFFVGIIDFAKSAFPAFSKMSTEDRNALVQTNFPLIQSLDGSYRSYHNFPDEDAVMTSYTTFVSHDTLDIFFKEVENKDEAKETFRMNMERTIKSTKFQFEKVNPSKEEFVALFGLALWNDLRVD</sequence>
<dbReference type="PROSITE" id="PS51030">
    <property type="entry name" value="NUCLEAR_REC_DBD_2"/>
    <property type="match status" value="1"/>
</dbReference>
<dbReference type="GO" id="GO:0005634">
    <property type="term" value="C:nucleus"/>
    <property type="evidence" value="ECO:0000318"/>
    <property type="project" value="GO_Central"/>
</dbReference>